<keyword evidence="2" id="KW-1185">Reference proteome</keyword>
<dbReference type="EMBL" id="CM042036">
    <property type="protein sequence ID" value="KAI3744763.1"/>
    <property type="molecule type" value="Genomic_DNA"/>
</dbReference>
<evidence type="ECO:0000313" key="2">
    <source>
        <dbReference type="Proteomes" id="UP001056120"/>
    </source>
</evidence>
<dbReference type="Proteomes" id="UP001056120">
    <property type="component" value="Linkage Group LG19"/>
</dbReference>
<reference evidence="2" key="1">
    <citation type="journal article" date="2022" name="Mol. Ecol. Resour.">
        <title>The genomes of chicory, endive, great burdock and yacon provide insights into Asteraceae palaeo-polyploidization history and plant inulin production.</title>
        <authorList>
            <person name="Fan W."/>
            <person name="Wang S."/>
            <person name="Wang H."/>
            <person name="Wang A."/>
            <person name="Jiang F."/>
            <person name="Liu H."/>
            <person name="Zhao H."/>
            <person name="Xu D."/>
            <person name="Zhang Y."/>
        </authorList>
    </citation>
    <scope>NUCLEOTIDE SEQUENCE [LARGE SCALE GENOMIC DNA]</scope>
    <source>
        <strain evidence="2">cv. Yunnan</strain>
    </source>
</reference>
<reference evidence="1 2" key="2">
    <citation type="journal article" date="2022" name="Mol. Ecol. Resour.">
        <title>The genomes of chicory, endive, great burdock and yacon provide insights into Asteraceae paleo-polyploidization history and plant inulin production.</title>
        <authorList>
            <person name="Fan W."/>
            <person name="Wang S."/>
            <person name="Wang H."/>
            <person name="Wang A."/>
            <person name="Jiang F."/>
            <person name="Liu H."/>
            <person name="Zhao H."/>
            <person name="Xu D."/>
            <person name="Zhang Y."/>
        </authorList>
    </citation>
    <scope>NUCLEOTIDE SEQUENCE [LARGE SCALE GENOMIC DNA]</scope>
    <source>
        <strain evidence="2">cv. Yunnan</strain>
        <tissue evidence="1">Leaves</tissue>
    </source>
</reference>
<gene>
    <name evidence="1" type="ORF">L1987_57854</name>
</gene>
<evidence type="ECO:0000313" key="1">
    <source>
        <dbReference type="EMBL" id="KAI3744763.1"/>
    </source>
</evidence>
<name>A0ACB9DE58_9ASTR</name>
<organism evidence="1 2">
    <name type="scientific">Smallanthus sonchifolius</name>
    <dbReference type="NCBI Taxonomy" id="185202"/>
    <lineage>
        <taxon>Eukaryota</taxon>
        <taxon>Viridiplantae</taxon>
        <taxon>Streptophyta</taxon>
        <taxon>Embryophyta</taxon>
        <taxon>Tracheophyta</taxon>
        <taxon>Spermatophyta</taxon>
        <taxon>Magnoliopsida</taxon>
        <taxon>eudicotyledons</taxon>
        <taxon>Gunneridae</taxon>
        <taxon>Pentapetalae</taxon>
        <taxon>asterids</taxon>
        <taxon>campanulids</taxon>
        <taxon>Asterales</taxon>
        <taxon>Asteraceae</taxon>
        <taxon>Asteroideae</taxon>
        <taxon>Heliantheae alliance</taxon>
        <taxon>Millerieae</taxon>
        <taxon>Smallanthus</taxon>
    </lineage>
</organism>
<protein>
    <submittedName>
        <fullName evidence="1">Uncharacterized protein</fullName>
    </submittedName>
</protein>
<accession>A0ACB9DE58</accession>
<proteinExistence type="predicted"/>
<comment type="caution">
    <text evidence="1">The sequence shown here is derived from an EMBL/GenBank/DDBJ whole genome shotgun (WGS) entry which is preliminary data.</text>
</comment>
<sequence length="177" mass="19408">MGLARRKTARKTPLPPKKQALSSTDNEPLPKRHCLLSQLVLGHTVEDDLSESEIDTEPVIVAQKSEADDDVFMAPGASSLEEKDTSEDTSEDSDAIIEALDDRLVQLQGVVDLNVSALGRLHGRVTMGETWLEAVEHEVVAAGQRDERAGERLDSFAALTIVNTMLLTFVLLRGWFT</sequence>